<keyword evidence="2" id="KW-1185">Reference proteome</keyword>
<sequence length="125" mass="14582">MDLQKIKEKVDSISKNKSIHEQEIYSAIDSFLESNFNYEVPSDEVIPILEEIKKKILVKLYRSDRHRIGVNRATKYDQLFDLDGIEMKYLDRAFTELESDGQVSSVMFEISLTEKGIMTVRNASW</sequence>
<dbReference type="RefSeq" id="WP_166535879.1">
    <property type="nucleotide sequence ID" value="NZ_JAABLM010000002.1"/>
</dbReference>
<proteinExistence type="predicted"/>
<reference evidence="2" key="1">
    <citation type="submission" date="2020-01" db="EMBL/GenBank/DDBJ databases">
        <title>Sphingomonas sp. strain CSW-10.</title>
        <authorList>
            <person name="Chen W.-M."/>
        </authorList>
    </citation>
    <scope>NUCLEOTIDE SEQUENCE [LARGE SCALE GENOMIC DNA]</scope>
    <source>
        <strain evidence="2">NST-5</strain>
    </source>
</reference>
<name>A0ABW9Z5D9_9FLAO</name>
<evidence type="ECO:0000313" key="1">
    <source>
        <dbReference type="EMBL" id="NBL64058.1"/>
    </source>
</evidence>
<protein>
    <submittedName>
        <fullName evidence="1">Uncharacterized protein</fullName>
    </submittedName>
</protein>
<dbReference type="EMBL" id="JAABLM010000002">
    <property type="protein sequence ID" value="NBL64058.1"/>
    <property type="molecule type" value="Genomic_DNA"/>
</dbReference>
<dbReference type="Proteomes" id="UP000798602">
    <property type="component" value="Unassembled WGS sequence"/>
</dbReference>
<organism evidence="1 2">
    <name type="scientific">Flavobacterium ichthyis</name>
    <dbReference type="NCBI Taxonomy" id="2698827"/>
    <lineage>
        <taxon>Bacteria</taxon>
        <taxon>Pseudomonadati</taxon>
        <taxon>Bacteroidota</taxon>
        <taxon>Flavobacteriia</taxon>
        <taxon>Flavobacteriales</taxon>
        <taxon>Flavobacteriaceae</taxon>
        <taxon>Flavobacterium</taxon>
    </lineage>
</organism>
<gene>
    <name evidence="1" type="ORF">GV828_02455</name>
</gene>
<comment type="caution">
    <text evidence="1">The sequence shown here is derived from an EMBL/GenBank/DDBJ whole genome shotgun (WGS) entry which is preliminary data.</text>
</comment>
<evidence type="ECO:0000313" key="2">
    <source>
        <dbReference type="Proteomes" id="UP000798602"/>
    </source>
</evidence>
<accession>A0ABW9Z5D9</accession>